<dbReference type="InterPro" id="IPR050595">
    <property type="entry name" value="Bact_response_regulator"/>
</dbReference>
<evidence type="ECO:0000259" key="3">
    <source>
        <dbReference type="PROSITE" id="PS50110"/>
    </source>
</evidence>
<organism evidence="4 5">
    <name type="scientific">Thauera terpenica 58Eu</name>
    <dbReference type="NCBI Taxonomy" id="1348657"/>
    <lineage>
        <taxon>Bacteria</taxon>
        <taxon>Pseudomonadati</taxon>
        <taxon>Pseudomonadota</taxon>
        <taxon>Betaproteobacteria</taxon>
        <taxon>Rhodocyclales</taxon>
        <taxon>Zoogloeaceae</taxon>
        <taxon>Thauera</taxon>
    </lineage>
</organism>
<reference evidence="4 5" key="1">
    <citation type="submission" date="2013-06" db="EMBL/GenBank/DDBJ databases">
        <title>Draft genome sequence of Thauera terpenica.</title>
        <authorList>
            <person name="Liu B."/>
            <person name="Frostegard A.H."/>
            <person name="Shapleigh J.P."/>
        </authorList>
    </citation>
    <scope>NUCLEOTIDE SEQUENCE [LARGE SCALE GENOMIC DNA]</scope>
    <source>
        <strain evidence="4 5">58Eu</strain>
    </source>
</reference>
<dbReference type="eggNOG" id="COG3706">
    <property type="taxonomic scope" value="Bacteria"/>
</dbReference>
<keyword evidence="1 2" id="KW-0597">Phosphoprotein</keyword>
<dbReference type="InterPro" id="IPR001789">
    <property type="entry name" value="Sig_transdc_resp-reg_receiver"/>
</dbReference>
<dbReference type="OrthoDB" id="9801101at2"/>
<dbReference type="EMBL" id="ATJV01000073">
    <property type="protein sequence ID" value="EPZ14642.1"/>
    <property type="molecule type" value="Genomic_DNA"/>
</dbReference>
<dbReference type="SMART" id="SM00448">
    <property type="entry name" value="REC"/>
    <property type="match status" value="1"/>
</dbReference>
<gene>
    <name evidence="4" type="ORF">M622_18015</name>
</gene>
<accession>S9ZMB7</accession>
<dbReference type="SUPFAM" id="SSF52172">
    <property type="entry name" value="CheY-like"/>
    <property type="match status" value="1"/>
</dbReference>
<dbReference type="InterPro" id="IPR011006">
    <property type="entry name" value="CheY-like_superfamily"/>
</dbReference>
<dbReference type="Pfam" id="PF00072">
    <property type="entry name" value="Response_reg"/>
    <property type="match status" value="1"/>
</dbReference>
<dbReference type="AlphaFoldDB" id="S9ZMB7"/>
<dbReference type="RefSeq" id="WP_021250270.1">
    <property type="nucleotide sequence ID" value="NZ_ATJV01000073.1"/>
</dbReference>
<dbReference type="PANTHER" id="PTHR44591:SF3">
    <property type="entry name" value="RESPONSE REGULATORY DOMAIN-CONTAINING PROTEIN"/>
    <property type="match status" value="1"/>
</dbReference>
<dbReference type="STRING" id="1348657.M622_18015"/>
<comment type="caution">
    <text evidence="4">The sequence shown here is derived from an EMBL/GenBank/DDBJ whole genome shotgun (WGS) entry which is preliminary data.</text>
</comment>
<dbReference type="PATRIC" id="fig|1348657.5.peg.2867"/>
<dbReference type="PANTHER" id="PTHR44591">
    <property type="entry name" value="STRESS RESPONSE REGULATOR PROTEIN 1"/>
    <property type="match status" value="1"/>
</dbReference>
<evidence type="ECO:0000256" key="2">
    <source>
        <dbReference type="PROSITE-ProRule" id="PRU00169"/>
    </source>
</evidence>
<evidence type="ECO:0000256" key="1">
    <source>
        <dbReference type="ARBA" id="ARBA00022553"/>
    </source>
</evidence>
<dbReference type="PROSITE" id="PS50110">
    <property type="entry name" value="RESPONSE_REGULATORY"/>
    <property type="match status" value="1"/>
</dbReference>
<dbReference type="Proteomes" id="UP000015455">
    <property type="component" value="Unassembled WGS sequence"/>
</dbReference>
<proteinExistence type="predicted"/>
<feature type="domain" description="Response regulatory" evidence="3">
    <location>
        <begin position="286"/>
        <end position="402"/>
    </location>
</feature>
<evidence type="ECO:0000313" key="5">
    <source>
        <dbReference type="Proteomes" id="UP000015455"/>
    </source>
</evidence>
<feature type="modified residue" description="4-aspartylphosphate" evidence="2">
    <location>
        <position position="335"/>
    </location>
</feature>
<keyword evidence="5" id="KW-1185">Reference proteome</keyword>
<evidence type="ECO:0000313" key="4">
    <source>
        <dbReference type="EMBL" id="EPZ14642.1"/>
    </source>
</evidence>
<name>S9ZMB7_9RHOO</name>
<protein>
    <recommendedName>
        <fullName evidence="3">Response regulatory domain-containing protein</fullName>
    </recommendedName>
</protein>
<dbReference type="Gene3D" id="3.40.50.2300">
    <property type="match status" value="1"/>
</dbReference>
<sequence length="404" mass="44312">MKHETLKILIVTDVAAEAAQIARLLRDHFDQVETSTVETHFVADFERVKPNVVVLALPSLERAERYSLGLYRHSEIVHTVPHRNIVLCDKDNVHRAFELCSKGYFDDYVMYWPLVFDTPRLPMSILLAGRALQVQREAPPAREVAAHARSVSQLGNVLDEQIAVGQQRAQTLAQTLQEAEGMATIAVRSASSADASRSAAAASRAGALPDSFELDLDGVPSGATPQPALSIPQREGVIREVQLRVNEAKEKVVPLGEWINSLKQDVKPQLDAARRLGELADRVAPLILIVEDDSFQCTLLERLLEKAGYRSASAHSGGEALALLGRQQPDLILMDIDLPDLNGLQITRRLKASPSMAAIPIVMITGHSGRQVLQASLSAGAIDFLVKPFDREVLLQKLARHLAR</sequence>
<dbReference type="GO" id="GO:0000160">
    <property type="term" value="P:phosphorelay signal transduction system"/>
    <property type="evidence" value="ECO:0007669"/>
    <property type="project" value="InterPro"/>
</dbReference>